<name>A0A6P5S138_PRUAV</name>
<feature type="compositionally biased region" description="Polar residues" evidence="7">
    <location>
        <begin position="635"/>
        <end position="644"/>
    </location>
</feature>
<feature type="compositionally biased region" description="Basic and acidic residues" evidence="7">
    <location>
        <begin position="433"/>
        <end position="450"/>
    </location>
</feature>
<evidence type="ECO:0000256" key="4">
    <source>
        <dbReference type="ARBA" id="ARBA00023015"/>
    </source>
</evidence>
<dbReference type="RefSeq" id="XP_021809259.1">
    <property type="nucleotide sequence ID" value="XM_021953567.1"/>
</dbReference>
<dbReference type="SMR" id="A0A6P5S138"/>
<keyword evidence="2" id="KW-0677">Repeat</keyword>
<keyword evidence="1" id="KW-0507">mRNA processing</keyword>
<dbReference type="Pfam" id="PF09750">
    <property type="entry name" value="DRY_EERY"/>
    <property type="match status" value="1"/>
</dbReference>
<reference evidence="10" key="1">
    <citation type="submission" date="2025-08" db="UniProtKB">
        <authorList>
            <consortium name="RefSeq"/>
        </authorList>
    </citation>
    <scope>IDENTIFICATION</scope>
</reference>
<evidence type="ECO:0000256" key="7">
    <source>
        <dbReference type="SAM" id="MobiDB-lite"/>
    </source>
</evidence>
<dbReference type="AlphaFoldDB" id="A0A6P5S138"/>
<keyword evidence="4" id="KW-0805">Transcription regulation</keyword>
<dbReference type="GeneID" id="110752831"/>
<feature type="compositionally biased region" description="Basic and acidic residues" evidence="7">
    <location>
        <begin position="788"/>
        <end position="797"/>
    </location>
</feature>
<feature type="compositionally biased region" description="Acidic residues" evidence="7">
    <location>
        <begin position="697"/>
        <end position="712"/>
    </location>
</feature>
<feature type="compositionally biased region" description="Polar residues" evidence="7">
    <location>
        <begin position="540"/>
        <end position="553"/>
    </location>
</feature>
<dbReference type="PANTHER" id="PTHR13161">
    <property type="entry name" value="SPLICING FACTOR SUPPRESSOR OF WHITE APRICOT"/>
    <property type="match status" value="1"/>
</dbReference>
<keyword evidence="6" id="KW-0508">mRNA splicing</keyword>
<dbReference type="InterPro" id="IPR000061">
    <property type="entry name" value="Surp"/>
</dbReference>
<dbReference type="Gene3D" id="1.10.10.790">
    <property type="entry name" value="Surp module"/>
    <property type="match status" value="2"/>
</dbReference>
<feature type="compositionally biased region" description="Basic and acidic residues" evidence="7">
    <location>
        <begin position="662"/>
        <end position="681"/>
    </location>
</feature>
<proteinExistence type="predicted"/>
<evidence type="ECO:0000256" key="2">
    <source>
        <dbReference type="ARBA" id="ARBA00022737"/>
    </source>
</evidence>
<evidence type="ECO:0000259" key="8">
    <source>
        <dbReference type="PROSITE" id="PS50128"/>
    </source>
</evidence>
<feature type="compositionally biased region" description="Polar residues" evidence="7">
    <location>
        <begin position="334"/>
        <end position="343"/>
    </location>
</feature>
<keyword evidence="9" id="KW-1185">Reference proteome</keyword>
<dbReference type="InterPro" id="IPR019147">
    <property type="entry name" value="SWAP_N_domain"/>
</dbReference>
<feature type="region of interest" description="Disordered" evidence="7">
    <location>
        <begin position="85"/>
        <end position="127"/>
    </location>
</feature>
<feature type="domain" description="SURP motif" evidence="8">
    <location>
        <begin position="156"/>
        <end position="198"/>
    </location>
</feature>
<feature type="compositionally biased region" description="Basic residues" evidence="7">
    <location>
        <begin position="716"/>
        <end position="727"/>
    </location>
</feature>
<feature type="region of interest" description="Disordered" evidence="7">
    <location>
        <begin position="433"/>
        <end position="462"/>
    </location>
</feature>
<dbReference type="SMART" id="SM01141">
    <property type="entry name" value="DRY_EERY"/>
    <property type="match status" value="1"/>
</dbReference>
<evidence type="ECO:0000313" key="9">
    <source>
        <dbReference type="Proteomes" id="UP000515124"/>
    </source>
</evidence>
<evidence type="ECO:0000256" key="6">
    <source>
        <dbReference type="ARBA" id="ARBA00023187"/>
    </source>
</evidence>
<dbReference type="GO" id="GO:0003723">
    <property type="term" value="F:RNA binding"/>
    <property type="evidence" value="ECO:0007669"/>
    <property type="project" value="UniProtKB-KW"/>
</dbReference>
<feature type="compositionally biased region" description="Basic residues" evidence="7">
    <location>
        <begin position="682"/>
        <end position="693"/>
    </location>
</feature>
<feature type="region of interest" description="Disordered" evidence="7">
    <location>
        <begin position="322"/>
        <end position="358"/>
    </location>
</feature>
<feature type="compositionally biased region" description="Polar residues" evidence="7">
    <location>
        <begin position="522"/>
        <end position="532"/>
    </location>
</feature>
<gene>
    <name evidence="10" type="primary">LOC110752831</name>
</gene>
<dbReference type="PANTHER" id="PTHR13161:SF15">
    <property type="entry name" value="SPLICING FACTOR, SUPPRESSOR OF WHITE-APRICOT HOMOLOG"/>
    <property type="match status" value="1"/>
</dbReference>
<dbReference type="InterPro" id="IPR040397">
    <property type="entry name" value="SWAP"/>
</dbReference>
<evidence type="ECO:0000256" key="3">
    <source>
        <dbReference type="ARBA" id="ARBA00022884"/>
    </source>
</evidence>
<evidence type="ECO:0000256" key="1">
    <source>
        <dbReference type="ARBA" id="ARBA00022664"/>
    </source>
</evidence>
<dbReference type="SUPFAM" id="SSF109905">
    <property type="entry name" value="Surp module (SWAP domain)"/>
    <property type="match status" value="2"/>
</dbReference>
<keyword evidence="5" id="KW-0804">Transcription</keyword>
<dbReference type="Gramene" id="Pav_sc0000326.1_g410.1.mk:mrna">
    <property type="protein sequence ID" value="Pav_sc0000326.1_g410.1.mk:mrna"/>
    <property type="gene ID" value="Pav_sc0000326.1_g410.1.mk"/>
</dbReference>
<accession>A0A6P5S138</accession>
<feature type="compositionally biased region" description="Acidic residues" evidence="7">
    <location>
        <begin position="90"/>
        <end position="102"/>
    </location>
</feature>
<dbReference type="FunFam" id="1.10.10.790:FF:000002">
    <property type="entry name" value="Splicing factor 3A subunit 1"/>
    <property type="match status" value="1"/>
</dbReference>
<feature type="region of interest" description="Disordered" evidence="7">
    <location>
        <begin position="618"/>
        <end position="899"/>
    </location>
</feature>
<feature type="region of interest" description="Disordered" evidence="7">
    <location>
        <begin position="50"/>
        <end position="71"/>
    </location>
</feature>
<feature type="compositionally biased region" description="Basic residues" evidence="7">
    <location>
        <begin position="832"/>
        <end position="841"/>
    </location>
</feature>
<feature type="domain" description="SURP motif" evidence="8">
    <location>
        <begin position="370"/>
        <end position="412"/>
    </location>
</feature>
<sequence length="913" mass="101312">MDLEVVGRHALFFDDDASASFVNSRDALVEWNSLSIDRYDVRHLLSGPLPPITRRRHLTRSSSSPPPQPDAALEFELDQERYLDLPSPSEEPEQDTGNDPEQADAGGYHTIGFSYGNPDEFTEQKNNDTEPVFQPAFPVPESLIQNLPPTEKLHQIIARTATFVSKHGGQSEIILRVKQGDNPTFGFLMPDHHLHAYFRFLVDHQELLEYDTDGKSLDEEKKADGGIDQTGGALSLLGSVYGSGEDEDGIIEDAPELGKLKSVEAVNAVSAVSASVPHGSEQIESSGNVAGKNDVVSKSTCIPLKEKVNVIKHNRTVSTVKGGAISGTKKGSDASGSVSTAANKSHAPAMPSTPKVELPILEPPPDQKKVVEKIVEFILKNGREFEAVLIEQNCKHGRFLFLMPSNQYHSYYLTVLQKAQESKLPGKGLVSEKHESVGHVVDKKTAKEGDTASSGSAGHDLPFDYDRKEKFKMVISKLKKDGHDPPSKASEPQSGVSLDTAAAILQAATRGIKNPGLEIFPKSSSGIGQGHSNEGGRDLSSGSLHTSQLQTSVQKEKNSGEPRIPVPVAKAIAETAALAAANEADSSEASLTREQKLKAERLKRAKMFAAMIKSGSAPLKSESLRGLSAEPPESGISSSGNEVVNLSAKEREGSSVPLEADISDKVEEFEKKLSVDDCNERRSKRSYRARSKRHEGEEESDNDLEQEAEEEEDKRGHKHSRKKRRSHHSSEHSRDRHKHRRHSSSKDRDSRHHRKHDSYDDEKHRHSRRRHKRNTSDDEHQPRKRNRHDCSSDDEHRISRRRYKHSDSSDDEHQHYRRRHKHDNSSEDEHLHRSRLGKHRKPVPEKEADLEEGEIYTKVDQSKASEGDHANREASVDFSKSHQIGRAPSQPSQATEVSDDLRAKIRAMLMSTL</sequence>
<feature type="compositionally biased region" description="Basic and acidic residues" evidence="7">
    <location>
        <begin position="805"/>
        <end position="814"/>
    </location>
</feature>
<dbReference type="Pfam" id="PF01805">
    <property type="entry name" value="Surp"/>
    <property type="match status" value="2"/>
</dbReference>
<dbReference type="PROSITE" id="PS50128">
    <property type="entry name" value="SURP"/>
    <property type="match status" value="2"/>
</dbReference>
<feature type="region of interest" description="Disordered" evidence="7">
    <location>
        <begin position="515"/>
        <end position="564"/>
    </location>
</feature>
<dbReference type="SMART" id="SM00648">
    <property type="entry name" value="SWAP"/>
    <property type="match status" value="2"/>
</dbReference>
<organism evidence="9 10">
    <name type="scientific">Prunus avium</name>
    <name type="common">Cherry</name>
    <name type="synonym">Cerasus avium</name>
    <dbReference type="NCBI Taxonomy" id="42229"/>
    <lineage>
        <taxon>Eukaryota</taxon>
        <taxon>Viridiplantae</taxon>
        <taxon>Streptophyta</taxon>
        <taxon>Embryophyta</taxon>
        <taxon>Tracheophyta</taxon>
        <taxon>Spermatophyta</taxon>
        <taxon>Magnoliopsida</taxon>
        <taxon>eudicotyledons</taxon>
        <taxon>Gunneridae</taxon>
        <taxon>Pentapetalae</taxon>
        <taxon>rosids</taxon>
        <taxon>fabids</taxon>
        <taxon>Rosales</taxon>
        <taxon>Rosaceae</taxon>
        <taxon>Amygdaloideae</taxon>
        <taxon>Amygdaleae</taxon>
        <taxon>Prunus</taxon>
    </lineage>
</organism>
<protein>
    <submittedName>
        <fullName evidence="10">Splicing factor, suppressor of white-apricot homolog</fullName>
    </submittedName>
</protein>
<dbReference type="KEGG" id="pavi:110752831"/>
<keyword evidence="3" id="KW-0694">RNA-binding</keyword>
<dbReference type="InterPro" id="IPR035967">
    <property type="entry name" value="SWAP/Surp_sf"/>
</dbReference>
<dbReference type="GO" id="GO:0000395">
    <property type="term" value="P:mRNA 5'-splice site recognition"/>
    <property type="evidence" value="ECO:0007669"/>
    <property type="project" value="TreeGrafter"/>
</dbReference>
<feature type="compositionally biased region" description="Basic and acidic residues" evidence="7">
    <location>
        <begin position="855"/>
        <end position="875"/>
    </location>
</feature>
<dbReference type="Proteomes" id="UP000515124">
    <property type="component" value="Unplaced"/>
</dbReference>
<evidence type="ECO:0000256" key="5">
    <source>
        <dbReference type="ARBA" id="ARBA00023163"/>
    </source>
</evidence>
<evidence type="ECO:0000313" key="10">
    <source>
        <dbReference type="RefSeq" id="XP_021809259.1"/>
    </source>
</evidence>